<feature type="domain" description="DUF8017" evidence="2">
    <location>
        <begin position="181"/>
        <end position="377"/>
    </location>
</feature>
<sequence>MYTSERAAMNDAYACRRVSCRSASRSRRQRSRSARRVAPTPIPAPISVFTGPNQSMGRTLSRHRGAPRVSVSCDVSRVGIRLAMGQPPVGSRQRRWLKVPIMSQPKILKRIAQHRPATRVPSRRTKKTLIAAVGIGMTLAVSGCNEDTKQATDKGTDAAGSKAPSAGSSQSSGPASPSGDQPSVPGWQTQTSEKHHFTYDVPGKAKKWKRIDEGTALSYTDKNGQPIVVMTGAANYREGGCGSSPNPKAIGEAGKGQLATVGTTGGGKDGSLQENARNWAGNWGFAAYGGEDHKPKIEVTPAKPLKQGGIEGYTATAKVTVTNRPSSCVPPKAVVHSIAQKLPDGTMHGWVIYADQGVPNALTAAEIKQVMSTVRATGS</sequence>
<feature type="compositionally biased region" description="Low complexity" evidence="1">
    <location>
        <begin position="157"/>
        <end position="183"/>
    </location>
</feature>
<dbReference type="EMBL" id="GG657754">
    <property type="protein sequence ID" value="EFL20379.1"/>
    <property type="molecule type" value="Genomic_DNA"/>
</dbReference>
<proteinExistence type="predicted"/>
<dbReference type="AlphaFoldDB" id="D9W622"/>
<organism evidence="3 4">
    <name type="scientific">Streptomyces himastatinicus ATCC 53653</name>
    <dbReference type="NCBI Taxonomy" id="457427"/>
    <lineage>
        <taxon>Bacteria</taxon>
        <taxon>Bacillati</taxon>
        <taxon>Actinomycetota</taxon>
        <taxon>Actinomycetes</taxon>
        <taxon>Kitasatosporales</taxon>
        <taxon>Streptomycetaceae</taxon>
        <taxon>Streptomyces</taxon>
        <taxon>Streptomyces violaceusniger group</taxon>
    </lineage>
</organism>
<dbReference type="STRING" id="457427.SSOG_00090"/>
<reference evidence="3 4" key="1">
    <citation type="submission" date="2009-02" db="EMBL/GenBank/DDBJ databases">
        <title>Annotation of Streptomyces hygroscopicus strain ATCC 53653.</title>
        <authorList>
            <consortium name="The Broad Institute Genome Sequencing Platform"/>
            <consortium name="Broad Institute Microbial Sequencing Center"/>
            <person name="Fischbach M."/>
            <person name="Godfrey P."/>
            <person name="Ward D."/>
            <person name="Young S."/>
            <person name="Zeng Q."/>
            <person name="Koehrsen M."/>
            <person name="Alvarado L."/>
            <person name="Berlin A.M."/>
            <person name="Bochicchio J."/>
            <person name="Borenstein D."/>
            <person name="Chapman S.B."/>
            <person name="Chen Z."/>
            <person name="Engels R."/>
            <person name="Freedman E."/>
            <person name="Gellesch M."/>
            <person name="Goldberg J."/>
            <person name="Griggs A."/>
            <person name="Gujja S."/>
            <person name="Heilman E.R."/>
            <person name="Heiman D.I."/>
            <person name="Hepburn T.A."/>
            <person name="Howarth C."/>
            <person name="Jen D."/>
            <person name="Larson L."/>
            <person name="Lewis B."/>
            <person name="Mehta T."/>
            <person name="Park D."/>
            <person name="Pearson M."/>
            <person name="Richards J."/>
            <person name="Roberts A."/>
            <person name="Saif S."/>
            <person name="Shea T.D."/>
            <person name="Shenoy N."/>
            <person name="Sisk P."/>
            <person name="Stolte C."/>
            <person name="Sykes S.N."/>
            <person name="Thomson T."/>
            <person name="Walk T."/>
            <person name="White J."/>
            <person name="Yandava C."/>
            <person name="Straight P."/>
            <person name="Clardy J."/>
            <person name="Hung D."/>
            <person name="Kolter R."/>
            <person name="Mekalanos J."/>
            <person name="Walker S."/>
            <person name="Walsh C.T."/>
            <person name="Wieland-Brown L.C."/>
            <person name="Haas B."/>
            <person name="Nusbaum C."/>
            <person name="Birren B."/>
        </authorList>
    </citation>
    <scope>NUCLEOTIDE SEQUENCE [LARGE SCALE GENOMIC DNA]</scope>
    <source>
        <strain evidence="3 4">ATCC 53653</strain>
    </source>
</reference>
<evidence type="ECO:0000313" key="4">
    <source>
        <dbReference type="Proteomes" id="UP000003963"/>
    </source>
</evidence>
<feature type="region of interest" description="Disordered" evidence="1">
    <location>
        <begin position="147"/>
        <end position="200"/>
    </location>
</feature>
<protein>
    <submittedName>
        <fullName evidence="3">Putative serine/arginine repetitive matrix protein 2</fullName>
    </submittedName>
</protein>
<feature type="compositionally biased region" description="Basic residues" evidence="1">
    <location>
        <begin position="24"/>
        <end position="35"/>
    </location>
</feature>
<evidence type="ECO:0000313" key="3">
    <source>
        <dbReference type="EMBL" id="EFL20379.1"/>
    </source>
</evidence>
<accession>D9W622</accession>
<keyword evidence="4" id="KW-1185">Reference proteome</keyword>
<dbReference type="InterPro" id="IPR058330">
    <property type="entry name" value="DUF8017"/>
</dbReference>
<name>D9W622_9ACTN</name>
<evidence type="ECO:0000259" key="2">
    <source>
        <dbReference type="Pfam" id="PF26056"/>
    </source>
</evidence>
<dbReference type="HOGENOM" id="CLU_061802_0_0_11"/>
<dbReference type="Proteomes" id="UP000003963">
    <property type="component" value="Unassembled WGS sequence"/>
</dbReference>
<gene>
    <name evidence="3" type="ORF">SSOG_00090</name>
</gene>
<dbReference type="Pfam" id="PF26056">
    <property type="entry name" value="DUF8017"/>
    <property type="match status" value="1"/>
</dbReference>
<feature type="region of interest" description="Disordered" evidence="1">
    <location>
        <begin position="21"/>
        <end position="60"/>
    </location>
</feature>
<feature type="compositionally biased region" description="Basic and acidic residues" evidence="1">
    <location>
        <begin position="147"/>
        <end position="156"/>
    </location>
</feature>
<evidence type="ECO:0000256" key="1">
    <source>
        <dbReference type="SAM" id="MobiDB-lite"/>
    </source>
</evidence>